<feature type="region of interest" description="Disordered" evidence="1">
    <location>
        <begin position="1"/>
        <end position="74"/>
    </location>
</feature>
<evidence type="ECO:0000313" key="3">
    <source>
        <dbReference type="Proteomes" id="UP000077202"/>
    </source>
</evidence>
<dbReference type="AlphaFoldDB" id="A0A176VW09"/>
<feature type="compositionally biased region" description="Basic and acidic residues" evidence="1">
    <location>
        <begin position="63"/>
        <end position="74"/>
    </location>
</feature>
<protein>
    <submittedName>
        <fullName evidence="2">Uncharacterized protein</fullName>
    </submittedName>
</protein>
<name>A0A176VW09_MARPO</name>
<accession>A0A176VW09</accession>
<reference evidence="2" key="1">
    <citation type="submission" date="2016-03" db="EMBL/GenBank/DDBJ databases">
        <title>Mechanisms controlling the formation of the plant cell surface in tip-growing cells are functionally conserved among land plants.</title>
        <authorList>
            <person name="Honkanen S."/>
            <person name="Jones V.A."/>
            <person name="Morieri G."/>
            <person name="Champion C."/>
            <person name="Hetherington A.J."/>
            <person name="Kelly S."/>
            <person name="Saint-Marcoux D."/>
            <person name="Proust H."/>
            <person name="Prescott H."/>
            <person name="Dolan L."/>
        </authorList>
    </citation>
    <scope>NUCLEOTIDE SEQUENCE [LARGE SCALE GENOMIC DNA]</scope>
    <source>
        <tissue evidence="2">Whole gametophyte</tissue>
    </source>
</reference>
<evidence type="ECO:0000256" key="1">
    <source>
        <dbReference type="SAM" id="MobiDB-lite"/>
    </source>
</evidence>
<sequence length="130" mass="14450">MLSVGGKRASTGFASSDAQEDRERNRFQSETTAPTSFHPLDGGARTAVSSQDSRNALQASVHARRESCSTDKSVERCPTLRGSASDWELESDKVVKYSPELRSGFRTLVVWKNQAEELIWFPVNNEDTHC</sequence>
<feature type="compositionally biased region" description="Polar residues" evidence="1">
    <location>
        <begin position="47"/>
        <end position="58"/>
    </location>
</feature>
<dbReference type="Proteomes" id="UP000077202">
    <property type="component" value="Unassembled WGS sequence"/>
</dbReference>
<organism evidence="2 3">
    <name type="scientific">Marchantia polymorpha subsp. ruderalis</name>
    <dbReference type="NCBI Taxonomy" id="1480154"/>
    <lineage>
        <taxon>Eukaryota</taxon>
        <taxon>Viridiplantae</taxon>
        <taxon>Streptophyta</taxon>
        <taxon>Embryophyta</taxon>
        <taxon>Marchantiophyta</taxon>
        <taxon>Marchantiopsida</taxon>
        <taxon>Marchantiidae</taxon>
        <taxon>Marchantiales</taxon>
        <taxon>Marchantiaceae</taxon>
        <taxon>Marchantia</taxon>
    </lineage>
</organism>
<keyword evidence="3" id="KW-1185">Reference proteome</keyword>
<dbReference type="EMBL" id="LVLJ01002594">
    <property type="protein sequence ID" value="OAE24482.1"/>
    <property type="molecule type" value="Genomic_DNA"/>
</dbReference>
<comment type="caution">
    <text evidence="2">The sequence shown here is derived from an EMBL/GenBank/DDBJ whole genome shotgun (WGS) entry which is preliminary data.</text>
</comment>
<evidence type="ECO:0000313" key="2">
    <source>
        <dbReference type="EMBL" id="OAE24482.1"/>
    </source>
</evidence>
<proteinExistence type="predicted"/>
<gene>
    <name evidence="2" type="ORF">AXG93_1615s1360</name>
</gene>